<dbReference type="Pfam" id="PF24883">
    <property type="entry name" value="NPHP3_N"/>
    <property type="match status" value="1"/>
</dbReference>
<dbReference type="STRING" id="5539.A0A3E2HII4"/>
<feature type="repeat" description="ANK" evidence="2">
    <location>
        <begin position="659"/>
        <end position="691"/>
    </location>
</feature>
<comment type="caution">
    <text evidence="5">The sequence shown here is derived from an EMBL/GenBank/DDBJ whole genome shotgun (WGS) entry which is preliminary data.</text>
</comment>
<dbReference type="PROSITE" id="PS50297">
    <property type="entry name" value="ANK_REP_REGION"/>
    <property type="match status" value="3"/>
</dbReference>
<sequence length="762" mass="86596">MSFGFGVGDFIAAIELANKIRKEFIDAPSQFKAISNDVRSLSIVLQDADVTFSEHEPNNDLKKDLEDIDKGCQNVLIELQRILDNNTELSNQAGNTGTRIKRVWKRFKWDPENIRDLRSRISTNIGLLNAFNGRFTRDNVVKLVQHQEDQRRQIVLDWITTINYAPQQTDFITRRQIGTGQWLLDSVEFQEWLNTKQRTLFCPGIPGAGKTILTSIVIDHLHKQIQNDPSMGISYVYCNFRRKDEQKAEDLLSSLLKQLTQGQSSLPESVKSLYDHHNKNQTRPSFDEISKTFQSVAAMYSRTFIIIDALDECQISNRHRTKFLAEIFAIQAKYGTNIFATSRFIPDIVTQFHDSRSIEIRAHDEDIRMYLDNHISDSGSKLLKDIHEEIKIKIIEAVDGMFLLAQLHFDSIVTKKTLKNIKNALINLPKGSEAYSRTYEEAMERIEGQNKDSKELAKRVISWITCAKRPLTTSELQHALAVELGEPKLDEENLCEIGDMVSVCAGLVTIDEESSIIRLVHYTTQEYFEQTQKRWFPNIHSDITATCATYLSFNEFESGTCKTDEELEERLKLNHFYNYASHNWGHHAREAPELIQKVISFLERNIQVEASSQVLLAPNWDSQSFSKQMKGIHLAAYFGIEKTVQYLLADNSPDSKDSYSCTPLSWAAGSGHEAVVKLLLENGVDPDSKDKYSWTPLSRAAESGHEAVVKLLLENGVDLNSKDYDGQTPLLQAAGSGHEVIVKLLLEQGSDPNIENRSGWTA</sequence>
<feature type="domain" description="Nephrocystin 3-like N-terminal" evidence="4">
    <location>
        <begin position="178"/>
        <end position="343"/>
    </location>
</feature>
<evidence type="ECO:0000259" key="4">
    <source>
        <dbReference type="Pfam" id="PF24883"/>
    </source>
</evidence>
<dbReference type="Pfam" id="PF00023">
    <property type="entry name" value="Ank"/>
    <property type="match status" value="1"/>
</dbReference>
<dbReference type="Gene3D" id="1.25.40.20">
    <property type="entry name" value="Ankyrin repeat-containing domain"/>
    <property type="match status" value="2"/>
</dbReference>
<dbReference type="InterPro" id="IPR054471">
    <property type="entry name" value="GPIID_WHD"/>
</dbReference>
<feature type="repeat" description="ANK" evidence="2">
    <location>
        <begin position="725"/>
        <end position="757"/>
    </location>
</feature>
<dbReference type="InterPro" id="IPR002110">
    <property type="entry name" value="Ankyrin_rpt"/>
</dbReference>
<dbReference type="AlphaFoldDB" id="A0A3E2HII4"/>
<keyword evidence="2" id="KW-0040">ANK repeat</keyword>
<evidence type="ECO:0000313" key="6">
    <source>
        <dbReference type="Proteomes" id="UP000258309"/>
    </source>
</evidence>
<evidence type="ECO:0000256" key="2">
    <source>
        <dbReference type="PROSITE-ProRule" id="PRU00023"/>
    </source>
</evidence>
<dbReference type="EMBL" id="NCSJ02000039">
    <property type="protein sequence ID" value="RFU33238.1"/>
    <property type="molecule type" value="Genomic_DNA"/>
</dbReference>
<dbReference type="PROSITE" id="PS50088">
    <property type="entry name" value="ANK_REPEAT"/>
    <property type="match status" value="3"/>
</dbReference>
<evidence type="ECO:0000259" key="3">
    <source>
        <dbReference type="Pfam" id="PF22939"/>
    </source>
</evidence>
<dbReference type="Pfam" id="PF22939">
    <property type="entry name" value="WHD_GPIID"/>
    <property type="match status" value="1"/>
</dbReference>
<dbReference type="SUPFAM" id="SSF52540">
    <property type="entry name" value="P-loop containing nucleoside triphosphate hydrolases"/>
    <property type="match status" value="1"/>
</dbReference>
<dbReference type="PANTHER" id="PTHR10039:SF15">
    <property type="entry name" value="NACHT DOMAIN-CONTAINING PROTEIN"/>
    <property type="match status" value="1"/>
</dbReference>
<dbReference type="Gene3D" id="3.40.50.300">
    <property type="entry name" value="P-loop containing nucleotide triphosphate hydrolases"/>
    <property type="match status" value="1"/>
</dbReference>
<name>A0A3E2HII4_SCYLI</name>
<accession>A0A3E2HII4</accession>
<dbReference type="PANTHER" id="PTHR10039">
    <property type="entry name" value="AMELOGENIN"/>
    <property type="match status" value="1"/>
</dbReference>
<dbReference type="InterPro" id="IPR056884">
    <property type="entry name" value="NPHP3-like_N"/>
</dbReference>
<dbReference type="OrthoDB" id="195446at2759"/>
<keyword evidence="1" id="KW-0677">Repeat</keyword>
<dbReference type="InterPro" id="IPR036770">
    <property type="entry name" value="Ankyrin_rpt-contain_sf"/>
</dbReference>
<evidence type="ECO:0000256" key="1">
    <source>
        <dbReference type="ARBA" id="ARBA00022737"/>
    </source>
</evidence>
<proteinExistence type="predicted"/>
<dbReference type="OMA" id="TESYNCA"/>
<feature type="non-terminal residue" evidence="5">
    <location>
        <position position="762"/>
    </location>
</feature>
<gene>
    <name evidence="5" type="ORF">B7463_g3094</name>
</gene>
<dbReference type="SMART" id="SM00248">
    <property type="entry name" value="ANK"/>
    <property type="match status" value="3"/>
</dbReference>
<keyword evidence="6" id="KW-1185">Reference proteome</keyword>
<feature type="non-terminal residue" evidence="5">
    <location>
        <position position="1"/>
    </location>
</feature>
<feature type="domain" description="GPI inositol-deacylase winged helix" evidence="3">
    <location>
        <begin position="451"/>
        <end position="530"/>
    </location>
</feature>
<dbReference type="Pfam" id="PF12796">
    <property type="entry name" value="Ank_2"/>
    <property type="match status" value="1"/>
</dbReference>
<organism evidence="5 6">
    <name type="scientific">Scytalidium lignicola</name>
    <name type="common">Hyphomycete</name>
    <dbReference type="NCBI Taxonomy" id="5539"/>
    <lineage>
        <taxon>Eukaryota</taxon>
        <taxon>Fungi</taxon>
        <taxon>Dikarya</taxon>
        <taxon>Ascomycota</taxon>
        <taxon>Pezizomycotina</taxon>
        <taxon>Leotiomycetes</taxon>
        <taxon>Leotiomycetes incertae sedis</taxon>
        <taxon>Scytalidium</taxon>
    </lineage>
</organism>
<reference evidence="5 6" key="1">
    <citation type="submission" date="2018-05" db="EMBL/GenBank/DDBJ databases">
        <title>Draft genome sequence of Scytalidium lignicola DSM 105466, a ubiquitous saprotrophic fungus.</title>
        <authorList>
            <person name="Buettner E."/>
            <person name="Gebauer A.M."/>
            <person name="Hofrichter M."/>
            <person name="Liers C."/>
            <person name="Kellner H."/>
        </authorList>
    </citation>
    <scope>NUCLEOTIDE SEQUENCE [LARGE SCALE GENOMIC DNA]</scope>
    <source>
        <strain evidence="5 6">DSM 105466</strain>
    </source>
</reference>
<dbReference type="InterPro" id="IPR027417">
    <property type="entry name" value="P-loop_NTPase"/>
</dbReference>
<evidence type="ECO:0000313" key="5">
    <source>
        <dbReference type="EMBL" id="RFU33238.1"/>
    </source>
</evidence>
<dbReference type="SUPFAM" id="SSF48403">
    <property type="entry name" value="Ankyrin repeat"/>
    <property type="match status" value="1"/>
</dbReference>
<feature type="repeat" description="ANK" evidence="2">
    <location>
        <begin position="692"/>
        <end position="724"/>
    </location>
</feature>
<protein>
    <submittedName>
        <fullName evidence="5">Uncharacterized protein</fullName>
    </submittedName>
</protein>
<dbReference type="Proteomes" id="UP000258309">
    <property type="component" value="Unassembled WGS sequence"/>
</dbReference>